<gene>
    <name evidence="1" type="ORF">ACOLOM_LOCUS2662</name>
</gene>
<evidence type="ECO:0000313" key="1">
    <source>
        <dbReference type="EMBL" id="CAG8497798.1"/>
    </source>
</evidence>
<keyword evidence="2" id="KW-1185">Reference proteome</keyword>
<protein>
    <submittedName>
        <fullName evidence="1">9381_t:CDS:1</fullName>
    </submittedName>
</protein>
<accession>A0ACA9KXG5</accession>
<organism evidence="1 2">
    <name type="scientific">Acaulospora colombiana</name>
    <dbReference type="NCBI Taxonomy" id="27376"/>
    <lineage>
        <taxon>Eukaryota</taxon>
        <taxon>Fungi</taxon>
        <taxon>Fungi incertae sedis</taxon>
        <taxon>Mucoromycota</taxon>
        <taxon>Glomeromycotina</taxon>
        <taxon>Glomeromycetes</taxon>
        <taxon>Diversisporales</taxon>
        <taxon>Acaulosporaceae</taxon>
        <taxon>Acaulospora</taxon>
    </lineage>
</organism>
<comment type="caution">
    <text evidence="1">The sequence shown here is derived from an EMBL/GenBank/DDBJ whole genome shotgun (WGS) entry which is preliminary data.</text>
</comment>
<evidence type="ECO:0000313" key="2">
    <source>
        <dbReference type="Proteomes" id="UP000789525"/>
    </source>
</evidence>
<proteinExistence type="predicted"/>
<dbReference type="EMBL" id="CAJVPT010003595">
    <property type="protein sequence ID" value="CAG8497798.1"/>
    <property type="molecule type" value="Genomic_DNA"/>
</dbReference>
<sequence>MIIKGINVVVTVKNGVKYQGLFHAAHTEGELGVILKLARKVVSKQEEKNTQNRVIPVFILPHKEVMEIHACGVDFSASLDKPLNEREGFRTDADISGRTEIRERELHKWASEESGEIMKGLEDDINPESGDASWDQFAANEKLFGIKTDFNEELYTTKLDRSRADFKERERQAIAIANEITRTSTNNIHVLEERGFLVEDNQLDEEERYGAVMRNRDPSKYMPPALRKIQEQQQLQQQGTAPAAKKSETAKEPTKEIKSKTTEEPQNIKPMPPSAAPVPSPSLPKANPFPPLPMVPFRVETDATSLNPHTAKKPDTDVDGRPIEALIAKSFSKFVNHEKERLQQRKQAIVKKDMDGKVAELLKWRQNFKLNSPIPDDLIPILTKDDEKRQQLAAKSAAAMSEKESEKDKEKIKDKEKEKQESEKGKDKEDDKPKKEKPNSASNVDTKTEISKPIIKIEEDKPQSNGESKSTPEKVTSDKPISAADKAPPQHPSSRNLVTTPTNTQFKLNAKASEWKPNPNAASFTPTPNTTSDKRSPSSLKKNSASLKDGFSPFKKGKSPDNPNSIITTNFEEDLYAQASVNQGFGLAAYHVMPSYRFTGTQFVGVPPMPMQQTTPMQYVPGNILVPKDSLHLVVHRCLFVLKSSKHSHRLLIDNQQGYHP</sequence>
<dbReference type="Proteomes" id="UP000789525">
    <property type="component" value="Unassembled WGS sequence"/>
</dbReference>
<reference evidence="1" key="1">
    <citation type="submission" date="2021-06" db="EMBL/GenBank/DDBJ databases">
        <authorList>
            <person name="Kallberg Y."/>
            <person name="Tangrot J."/>
            <person name="Rosling A."/>
        </authorList>
    </citation>
    <scope>NUCLEOTIDE SEQUENCE</scope>
    <source>
        <strain evidence="1">CL356</strain>
    </source>
</reference>
<name>A0ACA9KXG5_9GLOM</name>